<dbReference type="CDD" id="cd02869">
    <property type="entry name" value="PseudoU_synth_RluA_like"/>
    <property type="match status" value="1"/>
</dbReference>
<comment type="caution">
    <text evidence="3">The sequence shown here is derived from an EMBL/GenBank/DDBJ whole genome shotgun (WGS) entry which is preliminary data.</text>
</comment>
<dbReference type="PANTHER" id="PTHR21600">
    <property type="entry name" value="MITOCHONDRIAL RNA PSEUDOURIDINE SYNTHASE"/>
    <property type="match status" value="1"/>
</dbReference>
<gene>
    <name evidence="3" type="ORF">TrST_g264</name>
</gene>
<keyword evidence="4" id="KW-1185">Reference proteome</keyword>
<feature type="domain" description="Pseudouridine synthase RsuA/RluA-like" evidence="2">
    <location>
        <begin position="36"/>
        <end position="208"/>
    </location>
</feature>
<proteinExistence type="inferred from homology"/>
<accession>A0A9W7A506</accession>
<dbReference type="GO" id="GO:0009982">
    <property type="term" value="F:pseudouridine synthase activity"/>
    <property type="evidence" value="ECO:0007669"/>
    <property type="project" value="InterPro"/>
</dbReference>
<sequence>MPGLIKHNFNAVVQGYEYLPPTKPGYKILTRRDDGLMIIDKSSGLLTVPGKPSPNSSTSDCLLSRINTDLGSEWRNVHRLDRDTSGCVLFARGGMMGEASRCFMRKSERVKNGDYGEGDDVMKRYVAKVHGRVERGGGRIDVPIGKEAVMSPDGRTFNRWALGEGMEKARVAVTDFEVIERDEGGDWTLVECVPLTGRGHQLRLHLASIGHPIIGDELHGREGDEAERLLLHAEMLSIRINGELIEAHSPAPFA</sequence>
<dbReference type="PROSITE" id="PS01129">
    <property type="entry name" value="PSI_RLU"/>
    <property type="match status" value="1"/>
</dbReference>
<dbReference type="SUPFAM" id="SSF55120">
    <property type="entry name" value="Pseudouridine synthase"/>
    <property type="match status" value="1"/>
</dbReference>
<comment type="similarity">
    <text evidence="1">Belongs to the pseudouridine synthase RluA family.</text>
</comment>
<dbReference type="OrthoDB" id="418349at2759"/>
<evidence type="ECO:0000313" key="3">
    <source>
        <dbReference type="EMBL" id="GMH63566.1"/>
    </source>
</evidence>
<organism evidence="3 4">
    <name type="scientific">Triparma strigata</name>
    <dbReference type="NCBI Taxonomy" id="1606541"/>
    <lineage>
        <taxon>Eukaryota</taxon>
        <taxon>Sar</taxon>
        <taxon>Stramenopiles</taxon>
        <taxon>Ochrophyta</taxon>
        <taxon>Bolidophyceae</taxon>
        <taxon>Parmales</taxon>
        <taxon>Triparmaceae</taxon>
        <taxon>Triparma</taxon>
    </lineage>
</organism>
<reference evidence="4" key="1">
    <citation type="journal article" date="2023" name="Commun. Biol.">
        <title>Genome analysis of Parmales, the sister group of diatoms, reveals the evolutionary specialization of diatoms from phago-mixotrophs to photoautotrophs.</title>
        <authorList>
            <person name="Ban H."/>
            <person name="Sato S."/>
            <person name="Yoshikawa S."/>
            <person name="Yamada K."/>
            <person name="Nakamura Y."/>
            <person name="Ichinomiya M."/>
            <person name="Sato N."/>
            <person name="Blanc-Mathieu R."/>
            <person name="Endo H."/>
            <person name="Kuwata A."/>
            <person name="Ogata H."/>
        </authorList>
    </citation>
    <scope>NUCLEOTIDE SEQUENCE [LARGE SCALE GENOMIC DNA]</scope>
    <source>
        <strain evidence="4">NIES 3701</strain>
    </source>
</reference>
<dbReference type="GO" id="GO:0003723">
    <property type="term" value="F:RNA binding"/>
    <property type="evidence" value="ECO:0007669"/>
    <property type="project" value="InterPro"/>
</dbReference>
<evidence type="ECO:0000256" key="1">
    <source>
        <dbReference type="ARBA" id="ARBA00010876"/>
    </source>
</evidence>
<dbReference type="InterPro" id="IPR006224">
    <property type="entry name" value="PsdUridine_synth_RluA-like_CS"/>
</dbReference>
<dbReference type="Gene3D" id="3.30.2350.10">
    <property type="entry name" value="Pseudouridine synthase"/>
    <property type="match status" value="1"/>
</dbReference>
<dbReference type="PANTHER" id="PTHR21600:SF87">
    <property type="entry name" value="RNA PSEUDOURIDYLATE SYNTHASE DOMAIN-CONTAINING PROTEIN 1"/>
    <property type="match status" value="1"/>
</dbReference>
<evidence type="ECO:0000259" key="2">
    <source>
        <dbReference type="Pfam" id="PF00849"/>
    </source>
</evidence>
<dbReference type="InterPro" id="IPR050188">
    <property type="entry name" value="RluA_PseudoU_synthase"/>
</dbReference>
<dbReference type="Proteomes" id="UP001165085">
    <property type="component" value="Unassembled WGS sequence"/>
</dbReference>
<dbReference type="EMBL" id="BRXY01000086">
    <property type="protein sequence ID" value="GMH63566.1"/>
    <property type="molecule type" value="Genomic_DNA"/>
</dbReference>
<dbReference type="InterPro" id="IPR020103">
    <property type="entry name" value="PsdUridine_synth_cat_dom_sf"/>
</dbReference>
<dbReference type="GO" id="GO:0000455">
    <property type="term" value="P:enzyme-directed rRNA pseudouridine synthesis"/>
    <property type="evidence" value="ECO:0007669"/>
    <property type="project" value="TreeGrafter"/>
</dbReference>
<evidence type="ECO:0000313" key="4">
    <source>
        <dbReference type="Proteomes" id="UP001165085"/>
    </source>
</evidence>
<protein>
    <recommendedName>
        <fullName evidence="2">Pseudouridine synthase RsuA/RluA-like domain-containing protein</fullName>
    </recommendedName>
</protein>
<dbReference type="Pfam" id="PF00849">
    <property type="entry name" value="PseudoU_synth_2"/>
    <property type="match status" value="1"/>
</dbReference>
<dbReference type="InterPro" id="IPR006145">
    <property type="entry name" value="PsdUridine_synth_RsuA/RluA"/>
</dbReference>
<name>A0A9W7A506_9STRA</name>
<dbReference type="AlphaFoldDB" id="A0A9W7A506"/>